<dbReference type="GO" id="GO:0016791">
    <property type="term" value="F:phosphatase activity"/>
    <property type="evidence" value="ECO:0007669"/>
    <property type="project" value="TreeGrafter"/>
</dbReference>
<dbReference type="Pfam" id="PF13419">
    <property type="entry name" value="HAD_2"/>
    <property type="match status" value="1"/>
</dbReference>
<dbReference type="Proteomes" id="UP000060345">
    <property type="component" value="Chromosome 2"/>
</dbReference>
<dbReference type="SUPFAM" id="SSF56784">
    <property type="entry name" value="HAD-like"/>
    <property type="match status" value="1"/>
</dbReference>
<gene>
    <name evidence="5" type="ORF">ADJ77_08700</name>
    <name evidence="6" type="ORF">J5A51_04545</name>
</gene>
<dbReference type="eggNOG" id="COG0637">
    <property type="taxonomic scope" value="Bacteria"/>
</dbReference>
<dbReference type="KEGG" id="pfus:ADJ77_08700"/>
<dbReference type="OrthoDB" id="9797415at2"/>
<dbReference type="SFLD" id="SFLDG01129">
    <property type="entry name" value="C1.5:_HAD__Beta-PGM__Phosphata"/>
    <property type="match status" value="1"/>
</dbReference>
<reference evidence="6 8" key="2">
    <citation type="submission" date="2021-03" db="EMBL/GenBank/DDBJ databases">
        <title>Human Oral Microbial Genomes.</title>
        <authorList>
            <person name="Johnston C.D."/>
            <person name="Chen T."/>
            <person name="Dewhirst F.E."/>
        </authorList>
    </citation>
    <scope>NUCLEOTIDE SEQUENCE [LARGE SCALE GENOMIC DNA]</scope>
    <source>
        <strain evidence="6 8">W1435</strain>
    </source>
</reference>
<evidence type="ECO:0000256" key="4">
    <source>
        <dbReference type="ARBA" id="ARBA00022842"/>
    </source>
</evidence>
<dbReference type="NCBIfam" id="TIGR01549">
    <property type="entry name" value="HAD-SF-IA-v1"/>
    <property type="match status" value="1"/>
</dbReference>
<dbReference type="AlphaFoldDB" id="A0A0K1NM02"/>
<dbReference type="InterPro" id="IPR006439">
    <property type="entry name" value="HAD-SF_hydro_IA"/>
</dbReference>
<dbReference type="Proteomes" id="UP000682005">
    <property type="component" value="Chromosome 2"/>
</dbReference>
<reference evidence="5 7" key="1">
    <citation type="submission" date="2015-07" db="EMBL/GenBank/DDBJ databases">
        <authorList>
            <person name="Noorani M."/>
        </authorList>
    </citation>
    <scope>NUCLEOTIDE SEQUENCE [LARGE SCALE GENOMIC DNA]</scope>
    <source>
        <strain evidence="5 7">W1435</strain>
    </source>
</reference>
<evidence type="ECO:0000313" key="6">
    <source>
        <dbReference type="EMBL" id="QUB85540.1"/>
    </source>
</evidence>
<dbReference type="InterPro" id="IPR023214">
    <property type="entry name" value="HAD_sf"/>
</dbReference>
<accession>A0A0K1NM02</accession>
<dbReference type="NCBIfam" id="TIGR01509">
    <property type="entry name" value="HAD-SF-IA-v3"/>
    <property type="match status" value="1"/>
</dbReference>
<evidence type="ECO:0000313" key="5">
    <source>
        <dbReference type="EMBL" id="AKU69923.1"/>
    </source>
</evidence>
<evidence type="ECO:0000256" key="1">
    <source>
        <dbReference type="ARBA" id="ARBA00001946"/>
    </source>
</evidence>
<dbReference type="PRINTS" id="PR00413">
    <property type="entry name" value="HADHALOGNASE"/>
</dbReference>
<dbReference type="InterPro" id="IPR036412">
    <property type="entry name" value="HAD-like_sf"/>
</dbReference>
<dbReference type="PANTHER" id="PTHR46470:SF2">
    <property type="entry name" value="GLYCERALDEHYDE 3-PHOSPHATE PHOSPHATASE"/>
    <property type="match status" value="1"/>
</dbReference>
<keyword evidence="4" id="KW-0460">Magnesium</keyword>
<keyword evidence="2" id="KW-0479">Metal-binding</keyword>
<comment type="cofactor">
    <cofactor evidence="1">
        <name>Mg(2+)</name>
        <dbReference type="ChEBI" id="CHEBI:18420"/>
    </cofactor>
</comment>
<dbReference type="GO" id="GO:0044281">
    <property type="term" value="P:small molecule metabolic process"/>
    <property type="evidence" value="ECO:0007669"/>
    <property type="project" value="UniProtKB-ARBA"/>
</dbReference>
<dbReference type="STRING" id="1236517.ADJ77_08700"/>
<proteinExistence type="predicted"/>
<dbReference type="Gene3D" id="3.40.50.1000">
    <property type="entry name" value="HAD superfamily/HAD-like"/>
    <property type="match status" value="1"/>
</dbReference>
<keyword evidence="3 6" id="KW-0378">Hydrolase</keyword>
<dbReference type="SFLD" id="SFLDS00003">
    <property type="entry name" value="Haloacid_Dehalogenase"/>
    <property type="match status" value="1"/>
</dbReference>
<evidence type="ECO:0000256" key="2">
    <source>
        <dbReference type="ARBA" id="ARBA00022723"/>
    </source>
</evidence>
<dbReference type="GO" id="GO:0046872">
    <property type="term" value="F:metal ion binding"/>
    <property type="evidence" value="ECO:0007669"/>
    <property type="project" value="UniProtKB-KW"/>
</dbReference>
<evidence type="ECO:0000313" key="7">
    <source>
        <dbReference type="Proteomes" id="UP000060345"/>
    </source>
</evidence>
<dbReference type="InterPro" id="IPR051400">
    <property type="entry name" value="HAD-like_hydrolase"/>
</dbReference>
<sequence length="268" mass="30292">MNKESNDILSTLKTESYPQGGEKKGIALLFDFGGTLDTVGCHWGKMLWHAYERKGVPVTEEQFRETYVYAERTLGKQPVIQPHYTFLLMLMAKLRIEFEFLMCRGWLSDDKEMAGRMQTSLVNDVYGKVKANIEESRKVLVELKKEHKLGLVTNFYGNMPVVLEEFGLSSLFDTVTESAVVGVRKPDPQIFKLAVESLGVKAEEVVVIGDSYTKDILPAHETGCRTVWLKGEGWTDEDPSSCVADHIIKDLGELLSIIRQYTPFNCVK</sequence>
<keyword evidence="8" id="KW-1185">Reference proteome</keyword>
<dbReference type="RefSeq" id="WP_025078525.1">
    <property type="nucleotide sequence ID" value="NZ_BAKO01000017.1"/>
</dbReference>
<evidence type="ECO:0000256" key="3">
    <source>
        <dbReference type="ARBA" id="ARBA00022801"/>
    </source>
</evidence>
<name>A0A0K1NM02_9BACT</name>
<dbReference type="PANTHER" id="PTHR46470">
    <property type="entry name" value="N-ACYLNEURAMINATE-9-PHOSPHATASE"/>
    <property type="match status" value="1"/>
</dbReference>
<dbReference type="EMBL" id="CP072369">
    <property type="protein sequence ID" value="QUB85540.1"/>
    <property type="molecule type" value="Genomic_DNA"/>
</dbReference>
<protein>
    <submittedName>
        <fullName evidence="6">HAD family hydrolase</fullName>
    </submittedName>
    <submittedName>
        <fullName evidence="5">Haloacid dehalogenase</fullName>
    </submittedName>
</protein>
<evidence type="ECO:0000313" key="8">
    <source>
        <dbReference type="Proteomes" id="UP000682005"/>
    </source>
</evidence>
<organism evidence="5 7">
    <name type="scientific">Prevotella fusca JCM 17724</name>
    <dbReference type="NCBI Taxonomy" id="1236517"/>
    <lineage>
        <taxon>Bacteria</taxon>
        <taxon>Pseudomonadati</taxon>
        <taxon>Bacteroidota</taxon>
        <taxon>Bacteroidia</taxon>
        <taxon>Bacteroidales</taxon>
        <taxon>Prevotellaceae</taxon>
        <taxon>Prevotella</taxon>
    </lineage>
</organism>
<dbReference type="EMBL" id="CP012075">
    <property type="protein sequence ID" value="AKU69923.1"/>
    <property type="molecule type" value="Genomic_DNA"/>
</dbReference>
<dbReference type="InterPro" id="IPR041492">
    <property type="entry name" value="HAD_2"/>
</dbReference>